<dbReference type="Gene3D" id="2.40.50.580">
    <property type="match status" value="1"/>
</dbReference>
<evidence type="ECO:0000313" key="5">
    <source>
        <dbReference type="Proteomes" id="UP000664256"/>
    </source>
</evidence>
<reference evidence="4 5" key="1">
    <citation type="submission" date="2021-03" db="EMBL/GenBank/DDBJ databases">
        <title>Enterococcal diversity collection.</title>
        <authorList>
            <person name="Gilmore M.S."/>
            <person name="Schwartzman J."/>
            <person name="Van Tyne D."/>
            <person name="Martin M."/>
            <person name="Earl A.M."/>
            <person name="Manson A.L."/>
            <person name="Straub T."/>
            <person name="Salamzade R."/>
            <person name="Saavedra J."/>
            <person name="Lebreton F."/>
            <person name="Prichula J."/>
            <person name="Schaufler K."/>
            <person name="Gaca A."/>
            <person name="Sgardioli B."/>
            <person name="Wagenaar J."/>
            <person name="Strong T."/>
        </authorList>
    </citation>
    <scope>NUCLEOTIDE SEQUENCE [LARGE SCALE GENOMIC DNA]</scope>
    <source>
        <strain evidence="4 5">MJM12</strain>
    </source>
</reference>
<gene>
    <name evidence="1 4" type="primary">sfsA</name>
    <name evidence="4" type="ORF">JZO76_05015</name>
</gene>
<evidence type="ECO:0000313" key="4">
    <source>
        <dbReference type="EMBL" id="MBO0448892.1"/>
    </source>
</evidence>
<keyword evidence="5" id="KW-1185">Reference proteome</keyword>
<evidence type="ECO:0000256" key="1">
    <source>
        <dbReference type="HAMAP-Rule" id="MF_00095"/>
    </source>
</evidence>
<organism evidence="4 5">
    <name type="scientific">Candidatus Enterococcus myersii</name>
    <dbReference type="NCBI Taxonomy" id="2815322"/>
    <lineage>
        <taxon>Bacteria</taxon>
        <taxon>Bacillati</taxon>
        <taxon>Bacillota</taxon>
        <taxon>Bacilli</taxon>
        <taxon>Lactobacillales</taxon>
        <taxon>Enterococcaceae</taxon>
        <taxon>Enterococcus</taxon>
    </lineage>
</organism>
<dbReference type="Gene3D" id="3.40.1350.60">
    <property type="match status" value="1"/>
</dbReference>
<dbReference type="PANTHER" id="PTHR30545:SF2">
    <property type="entry name" value="SUGAR FERMENTATION STIMULATION PROTEIN A"/>
    <property type="match status" value="1"/>
</dbReference>
<proteinExistence type="inferred from homology"/>
<name>A0ABS3H764_9ENTE</name>
<evidence type="ECO:0000259" key="2">
    <source>
        <dbReference type="Pfam" id="PF03749"/>
    </source>
</evidence>
<dbReference type="InterPro" id="IPR041465">
    <property type="entry name" value="SfsA_N"/>
</dbReference>
<dbReference type="NCBIfam" id="TIGR00230">
    <property type="entry name" value="sfsA"/>
    <property type="match status" value="1"/>
</dbReference>
<dbReference type="Proteomes" id="UP000664256">
    <property type="component" value="Unassembled WGS sequence"/>
</dbReference>
<dbReference type="InterPro" id="IPR040452">
    <property type="entry name" value="SfsA_C"/>
</dbReference>
<evidence type="ECO:0000259" key="3">
    <source>
        <dbReference type="Pfam" id="PF17746"/>
    </source>
</evidence>
<sequence length="247" mass="27640">MQYENIRMAHFIVRDNRFICHCKLIETDEVVVVHVKNTGRGKEVLLAGALVALNYQPSPKRKTDYDLVAVKKDAMWINIDSQLPNALAYEGILTGKINLPHFPGKLASLKREVTYGNSKFDLFAKSDTGAKAFIEVKGMTLENKGIGAFPDAPTLRGLKHVKELQVAHDAGYFTYVLFIVQFEKITKATIHAEMQPQLAENFALAMADGVEVLAYNCKVEPNQVILKKQVPFDLAYPFIDPNEVNDS</sequence>
<dbReference type="RefSeq" id="WP_206903095.1">
    <property type="nucleotide sequence ID" value="NZ_JAFLVT010000007.1"/>
</dbReference>
<comment type="similarity">
    <text evidence="1">Belongs to the SfsA family.</text>
</comment>
<dbReference type="Pfam" id="PF03749">
    <property type="entry name" value="SfsA"/>
    <property type="match status" value="1"/>
</dbReference>
<dbReference type="EMBL" id="JAFLVT010000007">
    <property type="protein sequence ID" value="MBO0448892.1"/>
    <property type="molecule type" value="Genomic_DNA"/>
</dbReference>
<feature type="domain" description="Sugar fermentation stimulation protein C-terminal" evidence="2">
    <location>
        <begin position="82"/>
        <end position="222"/>
    </location>
</feature>
<feature type="domain" description="SfsA N-terminal OB" evidence="3">
    <location>
        <begin position="13"/>
        <end position="79"/>
    </location>
</feature>
<dbReference type="Pfam" id="PF17746">
    <property type="entry name" value="SfsA_N"/>
    <property type="match status" value="1"/>
</dbReference>
<protein>
    <recommendedName>
        <fullName evidence="1">Sugar fermentation stimulation protein homolog</fullName>
    </recommendedName>
</protein>
<dbReference type="CDD" id="cd22359">
    <property type="entry name" value="SfsA-like_bacterial"/>
    <property type="match status" value="1"/>
</dbReference>
<dbReference type="PANTHER" id="PTHR30545">
    <property type="entry name" value="SUGAR FERMENTATION STIMULATION PROTEIN A"/>
    <property type="match status" value="1"/>
</dbReference>
<dbReference type="HAMAP" id="MF_00095">
    <property type="entry name" value="SfsA"/>
    <property type="match status" value="1"/>
</dbReference>
<accession>A0ABS3H764</accession>
<dbReference type="InterPro" id="IPR005224">
    <property type="entry name" value="SfsA"/>
</dbReference>
<comment type="caution">
    <text evidence="4">The sequence shown here is derived from an EMBL/GenBank/DDBJ whole genome shotgun (WGS) entry which is preliminary data.</text>
</comment>